<dbReference type="SMART" id="SM00138">
    <property type="entry name" value="MeTrc"/>
    <property type="match status" value="1"/>
</dbReference>
<evidence type="ECO:0000259" key="6">
    <source>
        <dbReference type="PROSITE" id="PS50123"/>
    </source>
</evidence>
<dbReference type="EMBL" id="CP048620">
    <property type="protein sequence ID" value="QPJ66036.1"/>
    <property type="molecule type" value="Genomic_DNA"/>
</dbReference>
<dbReference type="PROSITE" id="PS50123">
    <property type="entry name" value="CHER"/>
    <property type="match status" value="1"/>
</dbReference>
<dbReference type="InterPro" id="IPR000780">
    <property type="entry name" value="CheR_MeTrfase"/>
</dbReference>
<dbReference type="GO" id="GO:0008983">
    <property type="term" value="F:protein-glutamate O-methyltransferase activity"/>
    <property type="evidence" value="ECO:0007669"/>
    <property type="project" value="UniProtKB-EC"/>
</dbReference>
<dbReference type="SUPFAM" id="SSF53335">
    <property type="entry name" value="S-adenosyl-L-methionine-dependent methyltransferases"/>
    <property type="match status" value="1"/>
</dbReference>
<name>A0A7T0C3T7_9BACT</name>
<proteinExistence type="predicted"/>
<dbReference type="KEGG" id="nva:G3M78_11775"/>
<dbReference type="Pfam" id="PF01739">
    <property type="entry name" value="CheR"/>
    <property type="match status" value="1"/>
</dbReference>
<dbReference type="EC" id="2.1.1.80" evidence="2"/>
<evidence type="ECO:0000256" key="3">
    <source>
        <dbReference type="ARBA" id="ARBA00022603"/>
    </source>
</evidence>
<comment type="catalytic activity">
    <reaction evidence="1">
        <text>L-glutamyl-[protein] + S-adenosyl-L-methionine = [protein]-L-glutamate 5-O-methyl ester + S-adenosyl-L-homocysteine</text>
        <dbReference type="Rhea" id="RHEA:24452"/>
        <dbReference type="Rhea" id="RHEA-COMP:10208"/>
        <dbReference type="Rhea" id="RHEA-COMP:10311"/>
        <dbReference type="ChEBI" id="CHEBI:29973"/>
        <dbReference type="ChEBI" id="CHEBI:57856"/>
        <dbReference type="ChEBI" id="CHEBI:59789"/>
        <dbReference type="ChEBI" id="CHEBI:82795"/>
        <dbReference type="EC" id="2.1.1.80"/>
    </reaction>
</comment>
<organism evidence="7 8">
    <name type="scientific">Candidatus Nitrohelix vancouverensis</name>
    <dbReference type="NCBI Taxonomy" id="2705534"/>
    <lineage>
        <taxon>Bacteria</taxon>
        <taxon>Pseudomonadati</taxon>
        <taxon>Nitrospinota/Tectimicrobiota group</taxon>
        <taxon>Nitrospinota</taxon>
        <taxon>Nitrospinia</taxon>
        <taxon>Nitrospinales</taxon>
        <taxon>Nitrospinaceae</taxon>
        <taxon>Candidatus Nitrohelix</taxon>
    </lineage>
</organism>
<dbReference type="PRINTS" id="PR00996">
    <property type="entry name" value="CHERMTFRASE"/>
</dbReference>
<evidence type="ECO:0000313" key="8">
    <source>
        <dbReference type="Proteomes" id="UP000594464"/>
    </source>
</evidence>
<dbReference type="Pfam" id="PF03705">
    <property type="entry name" value="CheR_N"/>
    <property type="match status" value="1"/>
</dbReference>
<dbReference type="InterPro" id="IPR022641">
    <property type="entry name" value="CheR_N"/>
</dbReference>
<dbReference type="GO" id="GO:0032259">
    <property type="term" value="P:methylation"/>
    <property type="evidence" value="ECO:0007669"/>
    <property type="project" value="UniProtKB-KW"/>
</dbReference>
<accession>A0A7T0C3T7</accession>
<keyword evidence="3 7" id="KW-0489">Methyltransferase</keyword>
<keyword evidence="5" id="KW-0949">S-adenosyl-L-methionine</keyword>
<dbReference type="Gene3D" id="1.10.155.10">
    <property type="entry name" value="Chemotaxis receptor methyltransferase CheR, N-terminal domain"/>
    <property type="match status" value="1"/>
</dbReference>
<protein>
    <recommendedName>
        <fullName evidence="2">protein-glutamate O-methyltransferase</fullName>
        <ecNumber evidence="2">2.1.1.80</ecNumber>
    </recommendedName>
</protein>
<dbReference type="AlphaFoldDB" id="A0A7T0C3T7"/>
<dbReference type="PANTHER" id="PTHR24422:SF21">
    <property type="entry name" value="CHEMOTAXIS PROTEIN METHYLTRANSFERASE 1"/>
    <property type="match status" value="1"/>
</dbReference>
<evidence type="ECO:0000313" key="7">
    <source>
        <dbReference type="EMBL" id="QPJ66036.1"/>
    </source>
</evidence>
<keyword evidence="4 7" id="KW-0808">Transferase</keyword>
<evidence type="ECO:0000256" key="2">
    <source>
        <dbReference type="ARBA" id="ARBA00012534"/>
    </source>
</evidence>
<gene>
    <name evidence="7" type="ORF">G3M78_11775</name>
</gene>
<sequence length="278" mass="31821">MANSAGISQSDFEFISKIVRDNSAIVLEAGKEYLVESRLSPLLNSEKLGSYEELVKKMRNDVSRTLVGKVVEAMTTNETSFFRDIHPFEVLKSAIIPELIQKREATRELNIWCGASSSGQEPFSIAMMLKENFPKLNNWKLYFMASDISKEMQTRCKQGIFSQLEINRGLPAALMVKYFQRNGTSWQIKPEIQNMVDFQIMNLSGSWPMIPKLDLVMMRNVLIYFDVPTKKLILGKVRNLLKPDGYLFLGAAETTLNLDENFERMNFKQSGCYRLKQG</sequence>
<feature type="domain" description="CheR-type methyltransferase" evidence="6">
    <location>
        <begin position="1"/>
        <end position="271"/>
    </location>
</feature>
<dbReference type="InterPro" id="IPR029063">
    <property type="entry name" value="SAM-dependent_MTases_sf"/>
</dbReference>
<dbReference type="SUPFAM" id="SSF47757">
    <property type="entry name" value="Chemotaxis receptor methyltransferase CheR, N-terminal domain"/>
    <property type="match status" value="1"/>
</dbReference>
<dbReference type="Proteomes" id="UP000594464">
    <property type="component" value="Chromosome"/>
</dbReference>
<dbReference type="Gene3D" id="3.40.50.150">
    <property type="entry name" value="Vaccinia Virus protein VP39"/>
    <property type="match status" value="1"/>
</dbReference>
<dbReference type="PANTHER" id="PTHR24422">
    <property type="entry name" value="CHEMOTAXIS PROTEIN METHYLTRANSFERASE"/>
    <property type="match status" value="1"/>
</dbReference>
<evidence type="ECO:0000256" key="4">
    <source>
        <dbReference type="ARBA" id="ARBA00022679"/>
    </source>
</evidence>
<dbReference type="InterPro" id="IPR022642">
    <property type="entry name" value="CheR_C"/>
</dbReference>
<evidence type="ECO:0000256" key="5">
    <source>
        <dbReference type="ARBA" id="ARBA00022691"/>
    </source>
</evidence>
<dbReference type="InterPro" id="IPR036804">
    <property type="entry name" value="CheR_N_sf"/>
</dbReference>
<reference evidence="8" key="1">
    <citation type="submission" date="2020-02" db="EMBL/GenBank/DDBJ databases">
        <title>Genomic and physiological characterization of two novel Nitrospinaceae genera.</title>
        <authorList>
            <person name="Mueller A.J."/>
            <person name="Jung M.-Y."/>
            <person name="Strachan C.R."/>
            <person name="Herbold C.W."/>
            <person name="Kirkegaard R.H."/>
            <person name="Daims H."/>
        </authorList>
    </citation>
    <scope>NUCLEOTIDE SEQUENCE [LARGE SCALE GENOMIC DNA]</scope>
</reference>
<dbReference type="InterPro" id="IPR050903">
    <property type="entry name" value="Bact_Chemotaxis_MeTrfase"/>
</dbReference>
<evidence type="ECO:0000256" key="1">
    <source>
        <dbReference type="ARBA" id="ARBA00001541"/>
    </source>
</evidence>